<dbReference type="AlphaFoldDB" id="A0A9E5MQC6"/>
<dbReference type="RefSeq" id="WP_167192523.1">
    <property type="nucleotide sequence ID" value="NZ_JAAONZ010000039.1"/>
</dbReference>
<dbReference type="GO" id="GO:0016810">
    <property type="term" value="F:hydrolase activity, acting on carbon-nitrogen (but not peptide) bonds"/>
    <property type="evidence" value="ECO:0007669"/>
    <property type="project" value="InterPro"/>
</dbReference>
<keyword evidence="4" id="KW-1185">Reference proteome</keyword>
<comment type="caution">
    <text evidence="3">The sequence shown here is derived from an EMBL/GenBank/DDBJ whole genome shotgun (WGS) entry which is preliminary data.</text>
</comment>
<dbReference type="InterPro" id="IPR006680">
    <property type="entry name" value="Amidohydro-rel"/>
</dbReference>
<dbReference type="Gene3D" id="3.20.20.140">
    <property type="entry name" value="Metal-dependent hydrolases"/>
    <property type="match status" value="1"/>
</dbReference>
<dbReference type="InterPro" id="IPR011059">
    <property type="entry name" value="Metal-dep_hydrolase_composite"/>
</dbReference>
<sequence length="464" mass="50597">MSINRRSFGLLTLLIVFSATLLPFDLAQAESVKAVKAARLYDGTGADPITNAVVVIEGNMIKAVGSADKVAIPEGAEVIDMGDSTLMPGLFDTHGHLRYRYAGGGHHGRVAQATGEHGALGMRMVKNSRTQLLSGVTTMRMTGEVGGLDFDMKHAIESGMVPGPRIIPSGRLISSTGGHGAYEPESQVDGPWDVVKRVRENFSQGAKLIKFSMVDLSPDAAQMTLEEIKAGVQAAKSAGIPTTVHCTGNWGSCIRQSVKAGVDTIEHARPLTPEIIRLLKRNGTSLSLTPLVYIGFRPDASWWEYLDSSVSKPEDWILFMRGKMTSWRVAHPEWENEPRPYADNESGRAKRDYFPAVKQRQQEVFDTYKAGIPIGIGLDTIYGGVTLSMEWMVEAGIPLKEVIHMATGSAAKISKVDDRWGTLEKGKYADLITVKGDPVSDILNLHKIELVIKDGQRVDTLTWN</sequence>
<dbReference type="PANTHER" id="PTHR43135:SF3">
    <property type="entry name" value="ALPHA-D-RIBOSE 1-METHYLPHOSPHONATE 5-TRIPHOSPHATE DIPHOSPHATASE"/>
    <property type="match status" value="1"/>
</dbReference>
<evidence type="ECO:0000313" key="4">
    <source>
        <dbReference type="Proteomes" id="UP000787472"/>
    </source>
</evidence>
<keyword evidence="1" id="KW-0732">Signal</keyword>
<dbReference type="PANTHER" id="PTHR43135">
    <property type="entry name" value="ALPHA-D-RIBOSE 1-METHYLPHOSPHONATE 5-TRIPHOSPHATE DIPHOSPHATASE"/>
    <property type="match status" value="1"/>
</dbReference>
<feature type="chain" id="PRO_5039724070" evidence="1">
    <location>
        <begin position="30"/>
        <end position="464"/>
    </location>
</feature>
<protein>
    <submittedName>
        <fullName evidence="3">Amidohydrolase family protein</fullName>
    </submittedName>
</protein>
<dbReference type="InterPro" id="IPR032466">
    <property type="entry name" value="Metal_Hydrolase"/>
</dbReference>
<evidence type="ECO:0000256" key="1">
    <source>
        <dbReference type="SAM" id="SignalP"/>
    </source>
</evidence>
<evidence type="ECO:0000313" key="3">
    <source>
        <dbReference type="EMBL" id="NHO68559.1"/>
    </source>
</evidence>
<name>A0A9E5MQC6_9GAMM</name>
<dbReference type="Pfam" id="PF01979">
    <property type="entry name" value="Amidohydro_1"/>
    <property type="match status" value="1"/>
</dbReference>
<dbReference type="InterPro" id="IPR051781">
    <property type="entry name" value="Metallo-dep_Hydrolase"/>
</dbReference>
<feature type="signal peptide" evidence="1">
    <location>
        <begin position="1"/>
        <end position="29"/>
    </location>
</feature>
<accession>A0A9E5MQC6</accession>
<gene>
    <name evidence="3" type="ORF">G8770_23650</name>
</gene>
<dbReference type="SUPFAM" id="SSF51556">
    <property type="entry name" value="Metallo-dependent hydrolases"/>
    <property type="match status" value="1"/>
</dbReference>
<proteinExistence type="predicted"/>
<evidence type="ECO:0000259" key="2">
    <source>
        <dbReference type="Pfam" id="PF01979"/>
    </source>
</evidence>
<dbReference type="Proteomes" id="UP000787472">
    <property type="component" value="Unassembled WGS sequence"/>
</dbReference>
<feature type="domain" description="Amidohydrolase-related" evidence="2">
    <location>
        <begin position="85"/>
        <end position="458"/>
    </location>
</feature>
<dbReference type="SUPFAM" id="SSF51338">
    <property type="entry name" value="Composite domain of metallo-dependent hydrolases"/>
    <property type="match status" value="1"/>
</dbReference>
<reference evidence="3" key="1">
    <citation type="submission" date="2020-03" db="EMBL/GenBank/DDBJ databases">
        <authorList>
            <person name="Guo F."/>
        </authorList>
    </citation>
    <scope>NUCLEOTIDE SEQUENCE</scope>
    <source>
        <strain evidence="3">JCM 30134</strain>
    </source>
</reference>
<dbReference type="EMBL" id="JAAONZ010000039">
    <property type="protein sequence ID" value="NHO68559.1"/>
    <property type="molecule type" value="Genomic_DNA"/>
</dbReference>
<dbReference type="Gene3D" id="2.30.40.10">
    <property type="entry name" value="Urease, subunit C, domain 1"/>
    <property type="match status" value="2"/>
</dbReference>
<organism evidence="3 4">
    <name type="scientific">Pseudomaricurvus hydrocarbonicus</name>
    <dbReference type="NCBI Taxonomy" id="1470433"/>
    <lineage>
        <taxon>Bacteria</taxon>
        <taxon>Pseudomonadati</taxon>
        <taxon>Pseudomonadota</taxon>
        <taxon>Gammaproteobacteria</taxon>
        <taxon>Cellvibrionales</taxon>
        <taxon>Cellvibrionaceae</taxon>
        <taxon>Pseudomaricurvus</taxon>
    </lineage>
</organism>